<dbReference type="AlphaFoldDB" id="D3TSJ1"/>
<feature type="chain" id="PRO_5003050798" evidence="1">
    <location>
        <begin position="23"/>
        <end position="78"/>
    </location>
</feature>
<reference evidence="2" key="1">
    <citation type="journal article" date="2010" name="BMC Genomics">
        <title>An insight into the sialome of Glossina morsitans morsitans.</title>
        <authorList>
            <person name="Alves-Silva J."/>
            <person name="Ribeiro J.M."/>
            <person name="Van Den Abbeele J."/>
            <person name="Attardo G."/>
            <person name="Hao Z."/>
            <person name="Haines L.R."/>
            <person name="Soares M.B."/>
            <person name="Berriman M."/>
            <person name="Aksoy S."/>
            <person name="Lehane M.J."/>
        </authorList>
    </citation>
    <scope>NUCLEOTIDE SEQUENCE</scope>
    <source>
        <tissue evidence="2">Salivary gland</tissue>
    </source>
</reference>
<sequence length="78" mass="8735">MQCWAALRCAKVQCLLVEISCAHSLLGPSTPQYQSSCLCDASRVCLFVQSVAIHRARLALRSRCSSLNVYHYASFQRQ</sequence>
<protein>
    <submittedName>
        <fullName evidence="2">Hypothetical secreted peptide</fullName>
    </submittedName>
</protein>
<dbReference type="EMBL" id="EZ424393">
    <property type="protein sequence ID" value="ADD20669.1"/>
    <property type="molecule type" value="mRNA"/>
</dbReference>
<reference evidence="2" key="2">
    <citation type="submission" date="2010-01" db="EMBL/GenBank/DDBJ databases">
        <authorList>
            <consortium name="International Glossina Genome Initiative"/>
            <person name="da Silva J."/>
            <person name="Ribeiro J.M.C."/>
            <person name="Abbeele J.V."/>
            <person name="Attardo G."/>
            <person name="Hao Z."/>
            <person name="Haines L.R."/>
            <person name="Soares M.B."/>
            <person name="Berriman M."/>
            <person name="Aksoy S."/>
            <person name="Lehane M.J."/>
        </authorList>
    </citation>
    <scope>NUCLEOTIDE SEQUENCE</scope>
    <source>
        <tissue evidence="2">Salivary gland</tissue>
    </source>
</reference>
<proteinExistence type="evidence at transcript level"/>
<feature type="signal peptide" evidence="1">
    <location>
        <begin position="1"/>
        <end position="22"/>
    </location>
</feature>
<evidence type="ECO:0000313" key="2">
    <source>
        <dbReference type="EMBL" id="ADD20669.1"/>
    </source>
</evidence>
<organism evidence="2">
    <name type="scientific">Glossina morsitans morsitans</name>
    <name type="common">Savannah tsetse fly</name>
    <dbReference type="NCBI Taxonomy" id="37546"/>
    <lineage>
        <taxon>Eukaryota</taxon>
        <taxon>Metazoa</taxon>
        <taxon>Ecdysozoa</taxon>
        <taxon>Arthropoda</taxon>
        <taxon>Hexapoda</taxon>
        <taxon>Insecta</taxon>
        <taxon>Pterygota</taxon>
        <taxon>Neoptera</taxon>
        <taxon>Endopterygota</taxon>
        <taxon>Diptera</taxon>
        <taxon>Brachycera</taxon>
        <taxon>Muscomorpha</taxon>
        <taxon>Hippoboscoidea</taxon>
        <taxon>Glossinidae</taxon>
        <taxon>Glossina</taxon>
    </lineage>
</organism>
<name>D3TSJ1_GLOMM</name>
<accession>D3TSJ1</accession>
<evidence type="ECO:0000256" key="1">
    <source>
        <dbReference type="SAM" id="SignalP"/>
    </source>
</evidence>
<keyword evidence="1" id="KW-0732">Signal</keyword>